<dbReference type="EMBL" id="SBLB01000005">
    <property type="protein sequence ID" value="RYC68486.1"/>
    <property type="molecule type" value="Genomic_DNA"/>
</dbReference>
<dbReference type="Proteomes" id="UP000290407">
    <property type="component" value="Unassembled WGS sequence"/>
</dbReference>
<name>A0A4Q2UHE6_9BACT</name>
<sequence>MKQILLYLSAATLLLGCGKSDTDSQPDRVYGPSIAMGKGKVRTWLSRDAQGNPASIGFTMTKEALESMPSIQTVSAFMLALPDEATEKTPFKHVMIDWNPQGHEPAGIYTVPHFDFHFYIQPMNEVMAIPTYDKAPAKFDNVPAAAYLPVDFVKGPGGVPAMGAHWSDVTSPEFKGQPFTETFVFGSYDGKVTFWEQMVTLDFLKTNPNLDKAIRQPAKFETQGYYPTRYSIRTNADGSQDVAMDGLTRR</sequence>
<proteinExistence type="predicted"/>
<comment type="caution">
    <text evidence="2">The sequence shown here is derived from an EMBL/GenBank/DDBJ whole genome shotgun (WGS) entry which is preliminary data.</text>
</comment>
<dbReference type="InterPro" id="IPR040832">
    <property type="entry name" value="TTHB210-like_dom"/>
</dbReference>
<evidence type="ECO:0000313" key="3">
    <source>
        <dbReference type="Proteomes" id="UP000290407"/>
    </source>
</evidence>
<dbReference type="Pfam" id="PF18197">
    <property type="entry name" value="TTHB210-like"/>
    <property type="match status" value="1"/>
</dbReference>
<feature type="domain" description="TTHB210-like" evidence="1">
    <location>
        <begin position="48"/>
        <end position="98"/>
    </location>
</feature>
<evidence type="ECO:0000313" key="2">
    <source>
        <dbReference type="EMBL" id="RYC68486.1"/>
    </source>
</evidence>
<dbReference type="InterPro" id="IPR033786">
    <property type="entry name" value="TTHB210-like"/>
</dbReference>
<organism evidence="2 3">
    <name type="scientific">Spirosoma sordidisoli</name>
    <dbReference type="NCBI Taxonomy" id="2502893"/>
    <lineage>
        <taxon>Bacteria</taxon>
        <taxon>Pseudomonadati</taxon>
        <taxon>Bacteroidota</taxon>
        <taxon>Cytophagia</taxon>
        <taxon>Cytophagales</taxon>
        <taxon>Cytophagaceae</taxon>
        <taxon>Spirosoma</taxon>
    </lineage>
</organism>
<keyword evidence="3" id="KW-1185">Reference proteome</keyword>
<evidence type="ECO:0000259" key="1">
    <source>
        <dbReference type="Pfam" id="PF18197"/>
    </source>
</evidence>
<protein>
    <recommendedName>
        <fullName evidence="1">TTHB210-like domain-containing protein</fullName>
    </recommendedName>
</protein>
<dbReference type="AlphaFoldDB" id="A0A4Q2UHE6"/>
<reference evidence="2 3" key="1">
    <citation type="submission" date="2019-01" db="EMBL/GenBank/DDBJ databases">
        <title>Spirosoma flava sp. nov., a propanil-degrading bacterium isolated from herbicide-contaminated soil.</title>
        <authorList>
            <person name="Zhang L."/>
            <person name="Jiang J.-D."/>
        </authorList>
    </citation>
    <scope>NUCLEOTIDE SEQUENCE [LARGE SCALE GENOMIC DNA]</scope>
    <source>
        <strain evidence="2 3">TY50</strain>
    </source>
</reference>
<dbReference type="CDD" id="cd11669">
    <property type="entry name" value="TTHB210-like"/>
    <property type="match status" value="1"/>
</dbReference>
<accession>A0A4Q2UHE6</accession>
<dbReference type="PROSITE" id="PS51257">
    <property type="entry name" value="PROKAR_LIPOPROTEIN"/>
    <property type="match status" value="1"/>
</dbReference>
<gene>
    <name evidence="2" type="ORF">EQG79_19215</name>
</gene>
<dbReference type="RefSeq" id="WP_077919525.1">
    <property type="nucleotide sequence ID" value="NZ_SBLB01000005.1"/>
</dbReference>